<keyword evidence="9" id="KW-1185">Reference proteome</keyword>
<evidence type="ECO:0000313" key="2">
    <source>
        <dbReference type="EMBL" id="BAY96475.1"/>
    </source>
</evidence>
<reference evidence="2 9" key="1">
    <citation type="submission" date="2017-06" db="EMBL/GenBank/DDBJ databases">
        <title>Genome sequencing of cyanobaciteial culture collection at National Institute for Environmental Studies (NIES).</title>
        <authorList>
            <person name="Hirose Y."/>
            <person name="Shimura Y."/>
            <person name="Fujisawa T."/>
            <person name="Nakamura Y."/>
            <person name="Kawachi M."/>
        </authorList>
    </citation>
    <scope>NUCLEOTIDE SEQUENCE [LARGE SCALE GENOMIC DNA]</scope>
    <source>
        <strain evidence="2 9">NIES-37</strain>
    </source>
</reference>
<evidence type="ECO:0000313" key="5">
    <source>
        <dbReference type="EMBL" id="BAY98708.1"/>
    </source>
</evidence>
<accession>A0A1Z4MSM2</accession>
<dbReference type="KEGG" id="ttq:NIES37_63740"/>
<organism evidence="2 9">
    <name type="scientific">Tolypothrix tenuis PCC 7101</name>
    <dbReference type="NCBI Taxonomy" id="231146"/>
    <lineage>
        <taxon>Bacteria</taxon>
        <taxon>Bacillati</taxon>
        <taxon>Cyanobacteriota</taxon>
        <taxon>Cyanophyceae</taxon>
        <taxon>Nostocales</taxon>
        <taxon>Tolypothrichaceae</taxon>
        <taxon>Tolypothrix</taxon>
    </lineage>
</organism>
<dbReference type="Pfam" id="PF01609">
    <property type="entry name" value="DDE_Tnp_1"/>
    <property type="match status" value="1"/>
</dbReference>
<evidence type="ECO:0000313" key="8">
    <source>
        <dbReference type="EMBL" id="BAZ02751.1"/>
    </source>
</evidence>
<dbReference type="GO" id="GO:0006313">
    <property type="term" value="P:DNA transposition"/>
    <property type="evidence" value="ECO:0007669"/>
    <property type="project" value="InterPro"/>
</dbReference>
<dbReference type="NCBIfam" id="NF033564">
    <property type="entry name" value="transpos_ISAs1"/>
    <property type="match status" value="1"/>
</dbReference>
<dbReference type="InterPro" id="IPR002559">
    <property type="entry name" value="Transposase_11"/>
</dbReference>
<dbReference type="EMBL" id="AP018248">
    <property type="protein sequence ID" value="BAY98708.1"/>
    <property type="molecule type" value="Genomic_DNA"/>
</dbReference>
<dbReference type="KEGG" id="ttq:NIES37_25030"/>
<name>A0A1Z4MSM2_9CYAN</name>
<dbReference type="EMBL" id="AP018248">
    <property type="protein sequence ID" value="BAY96879.1"/>
    <property type="molecule type" value="Genomic_DNA"/>
</dbReference>
<dbReference type="EMBL" id="AP018248">
    <property type="protein sequence ID" value="BAY98552.1"/>
    <property type="molecule type" value="Genomic_DNA"/>
</dbReference>
<protein>
    <submittedName>
        <fullName evidence="2">Transposase</fullName>
    </submittedName>
</protein>
<evidence type="ECO:0000259" key="1">
    <source>
        <dbReference type="Pfam" id="PF01609"/>
    </source>
</evidence>
<dbReference type="GO" id="GO:0003677">
    <property type="term" value="F:DNA binding"/>
    <property type="evidence" value="ECO:0007669"/>
    <property type="project" value="InterPro"/>
</dbReference>
<proteinExistence type="predicted"/>
<dbReference type="InterPro" id="IPR047647">
    <property type="entry name" value="ISAs1_transpos"/>
</dbReference>
<dbReference type="PANTHER" id="PTHR30298:SF0">
    <property type="entry name" value="PROTEIN YBFL-RELATED"/>
    <property type="match status" value="1"/>
</dbReference>
<gene>
    <name evidence="2" type="ORF">NIES37_04080</name>
    <name evidence="3" type="ORF">NIES37_08160</name>
    <name evidence="4" type="ORF">NIES37_25030</name>
    <name evidence="5" type="ORF">NIES37_26600</name>
    <name evidence="6" type="ORF">NIES37_40220</name>
    <name evidence="7" type="ORF">NIES37_63740</name>
    <name evidence="8" type="ORF">NIES37_67640</name>
</gene>
<dbReference type="InterPro" id="IPR051698">
    <property type="entry name" value="Transposase_11-like"/>
</dbReference>
<evidence type="ECO:0000313" key="3">
    <source>
        <dbReference type="EMBL" id="BAY96879.1"/>
    </source>
</evidence>
<sequence>MSKKTCQIIIEGGNDYVIAVKDNQPKLHSHIQRIAATKKPTSRIVETEKTRDRCTTRTVEVFHDINGIDPLWTGIKSLVRVERIGTRKGKKYHEIVCYISSLIASAKEFALGIRGHWGIENCLHWVKDVVFKEDCSTIRLGNAPANLSIIRAIALNILRRNGYHSITIAHRFLSHDIDKLLHLVE</sequence>
<dbReference type="GO" id="GO:0004803">
    <property type="term" value="F:transposase activity"/>
    <property type="evidence" value="ECO:0007669"/>
    <property type="project" value="InterPro"/>
</dbReference>
<dbReference type="KEGG" id="ttq:NIES37_26600"/>
<dbReference type="KEGG" id="ttq:NIES37_67640"/>
<evidence type="ECO:0000313" key="4">
    <source>
        <dbReference type="EMBL" id="BAY98552.1"/>
    </source>
</evidence>
<dbReference type="EMBL" id="AP018248">
    <property type="protein sequence ID" value="BAZ02362.1"/>
    <property type="molecule type" value="Genomic_DNA"/>
</dbReference>
<dbReference type="KEGG" id="ttq:NIES37_08160"/>
<dbReference type="Proteomes" id="UP000218785">
    <property type="component" value="Chromosome"/>
</dbReference>
<dbReference type="PANTHER" id="PTHR30298">
    <property type="entry name" value="H REPEAT-ASSOCIATED PREDICTED TRANSPOSASE"/>
    <property type="match status" value="1"/>
</dbReference>
<dbReference type="KEGG" id="ttq:NIES37_04080"/>
<feature type="domain" description="Transposase IS4-like" evidence="1">
    <location>
        <begin position="11"/>
        <end position="157"/>
    </location>
</feature>
<dbReference type="EMBL" id="AP018248">
    <property type="protein sequence ID" value="BAY96475.1"/>
    <property type="molecule type" value="Genomic_DNA"/>
</dbReference>
<evidence type="ECO:0000313" key="9">
    <source>
        <dbReference type="Proteomes" id="UP000218785"/>
    </source>
</evidence>
<dbReference type="KEGG" id="ttq:NIES37_40220"/>
<dbReference type="EMBL" id="AP018248">
    <property type="protein sequence ID" value="BAZ00039.1"/>
    <property type="molecule type" value="Genomic_DNA"/>
</dbReference>
<evidence type="ECO:0000313" key="7">
    <source>
        <dbReference type="EMBL" id="BAZ02362.1"/>
    </source>
</evidence>
<evidence type="ECO:0000313" key="6">
    <source>
        <dbReference type="EMBL" id="BAZ00039.1"/>
    </source>
</evidence>
<dbReference type="AlphaFoldDB" id="A0A1Z4MSM2"/>
<dbReference type="EMBL" id="AP018248">
    <property type="protein sequence ID" value="BAZ02751.1"/>
    <property type="molecule type" value="Genomic_DNA"/>
</dbReference>